<dbReference type="Proteomes" id="UP000824782">
    <property type="component" value="Unassembled WGS sequence"/>
</dbReference>
<dbReference type="EMBL" id="WNYA01000011">
    <property type="protein sequence ID" value="KAG8551273.1"/>
    <property type="molecule type" value="Genomic_DNA"/>
</dbReference>
<dbReference type="AlphaFoldDB" id="A0AAV6ZY43"/>
<reference evidence="1" key="1">
    <citation type="thesis" date="2020" institute="ProQuest LLC" country="789 East Eisenhower Parkway, Ann Arbor, MI, USA">
        <title>Comparative Genomics and Chromosome Evolution.</title>
        <authorList>
            <person name="Mudd A.B."/>
        </authorList>
    </citation>
    <scope>NUCLEOTIDE SEQUENCE</scope>
    <source>
        <strain evidence="1">237g6f4</strain>
        <tissue evidence="1">Blood</tissue>
    </source>
</reference>
<evidence type="ECO:0000313" key="1">
    <source>
        <dbReference type="EMBL" id="KAG8551273.1"/>
    </source>
</evidence>
<accession>A0AAV6ZY43</accession>
<gene>
    <name evidence="1" type="ORF">GDO81_004032</name>
</gene>
<name>A0AAV6ZY43_ENGPU</name>
<comment type="caution">
    <text evidence="1">The sequence shown here is derived from an EMBL/GenBank/DDBJ whole genome shotgun (WGS) entry which is preliminary data.</text>
</comment>
<organism evidence="1 2">
    <name type="scientific">Engystomops pustulosus</name>
    <name type="common">Tungara frog</name>
    <name type="synonym">Physalaemus pustulosus</name>
    <dbReference type="NCBI Taxonomy" id="76066"/>
    <lineage>
        <taxon>Eukaryota</taxon>
        <taxon>Metazoa</taxon>
        <taxon>Chordata</taxon>
        <taxon>Craniata</taxon>
        <taxon>Vertebrata</taxon>
        <taxon>Euteleostomi</taxon>
        <taxon>Amphibia</taxon>
        <taxon>Batrachia</taxon>
        <taxon>Anura</taxon>
        <taxon>Neobatrachia</taxon>
        <taxon>Hyloidea</taxon>
        <taxon>Leptodactylidae</taxon>
        <taxon>Leiuperinae</taxon>
        <taxon>Engystomops</taxon>
    </lineage>
</organism>
<protein>
    <submittedName>
        <fullName evidence="1">Uncharacterized protein</fullName>
    </submittedName>
</protein>
<keyword evidence="2" id="KW-1185">Reference proteome</keyword>
<proteinExistence type="predicted"/>
<evidence type="ECO:0000313" key="2">
    <source>
        <dbReference type="Proteomes" id="UP000824782"/>
    </source>
</evidence>
<sequence length="79" mass="9028">MILASCISGPSFRNLTIFLEQGLVTLTLRRNILYGDSCFILELCNTSFLLRRRYRVCEVFANQDDQPVIRGQTGWNNGV</sequence>